<organism evidence="1 2">
    <name type="scientific">Ambrosiozyma monospora</name>
    <name type="common">Yeast</name>
    <name type="synonym">Endomycopsis monosporus</name>
    <dbReference type="NCBI Taxonomy" id="43982"/>
    <lineage>
        <taxon>Eukaryota</taxon>
        <taxon>Fungi</taxon>
        <taxon>Dikarya</taxon>
        <taxon>Ascomycota</taxon>
        <taxon>Saccharomycotina</taxon>
        <taxon>Pichiomycetes</taxon>
        <taxon>Pichiales</taxon>
        <taxon>Pichiaceae</taxon>
        <taxon>Ambrosiozyma</taxon>
    </lineage>
</organism>
<keyword evidence="2" id="KW-1185">Reference proteome</keyword>
<reference evidence="1" key="1">
    <citation type="submission" date="2023-04" db="EMBL/GenBank/DDBJ databases">
        <title>Ambrosiozyma monospora NBRC 10751.</title>
        <authorList>
            <person name="Ichikawa N."/>
            <person name="Sato H."/>
            <person name="Tonouchi N."/>
        </authorList>
    </citation>
    <scope>NUCLEOTIDE SEQUENCE</scope>
    <source>
        <strain evidence="1">NBRC 10751</strain>
    </source>
</reference>
<sequence>MSFKIILEELANHRDVNKVKIADEIINIKLDTNRNDMMLSGLRMSIDLLSFGCLLFVGAAYGMNWENFKEDKENWFEVVVNGYRFMLFEYHVEHEKGQLEVNQVRKSSNCEKILKLITLLLPLENL</sequence>
<gene>
    <name evidence="1" type="ORF">Amon02_000144000</name>
</gene>
<comment type="caution">
    <text evidence="1">The sequence shown here is derived from an EMBL/GenBank/DDBJ whole genome shotgun (WGS) entry which is preliminary data.</text>
</comment>
<proteinExistence type="predicted"/>
<evidence type="ECO:0000313" key="1">
    <source>
        <dbReference type="EMBL" id="GME73531.1"/>
    </source>
</evidence>
<evidence type="ECO:0000313" key="2">
    <source>
        <dbReference type="Proteomes" id="UP001165064"/>
    </source>
</evidence>
<dbReference type="Proteomes" id="UP001165064">
    <property type="component" value="Unassembled WGS sequence"/>
</dbReference>
<accession>A0ACB5SUQ1</accession>
<protein>
    <submittedName>
        <fullName evidence="1">Unnamed protein product</fullName>
    </submittedName>
</protein>
<name>A0ACB5SUQ1_AMBMO</name>
<dbReference type="EMBL" id="BSXS01000695">
    <property type="protein sequence ID" value="GME73531.1"/>
    <property type="molecule type" value="Genomic_DNA"/>
</dbReference>